<dbReference type="PANTHER" id="PTHR30425:SF1">
    <property type="entry name" value="PHOSPHATE TRANSPORT SYSTEM PERMEASE PROTEIN PSTC"/>
    <property type="match status" value="1"/>
</dbReference>
<dbReference type="PANTHER" id="PTHR30425">
    <property type="entry name" value="PHOSPHATE TRANSPORT SYSTEM PERMEASE PROTEIN PST"/>
    <property type="match status" value="1"/>
</dbReference>
<keyword evidence="7 9" id="KW-1133">Transmembrane helix</keyword>
<dbReference type="Pfam" id="PF00528">
    <property type="entry name" value="BPD_transp_1"/>
    <property type="match status" value="1"/>
</dbReference>
<dbReference type="InterPro" id="IPR000515">
    <property type="entry name" value="MetI-like"/>
</dbReference>
<dbReference type="GO" id="GO:0005886">
    <property type="term" value="C:plasma membrane"/>
    <property type="evidence" value="ECO:0007669"/>
    <property type="project" value="UniProtKB-SubCell"/>
</dbReference>
<dbReference type="GO" id="GO:0006817">
    <property type="term" value="P:phosphate ion transport"/>
    <property type="evidence" value="ECO:0007669"/>
    <property type="project" value="UniProtKB-KW"/>
</dbReference>
<comment type="function">
    <text evidence="10">Part of the binding-protein-dependent transport system for phosphate; probably responsible for the translocation of the substrate across the membrane.</text>
</comment>
<dbReference type="InterPro" id="IPR051124">
    <property type="entry name" value="Phosphate_Transport_Permease"/>
</dbReference>
<comment type="similarity">
    <text evidence="2 10">Belongs to the binding-protein-dependent transport system permease family. CysTW subfamily.</text>
</comment>
<name>A0A147JWU6_HADYE</name>
<sequence>MKGKIRLKLSGKVLTAPFASFSILAVFFIFLFIFTQGLPLFNQISPFDFLFNLTWRPTATPPSFGVIPLILGSLLVTSLALLISVPLGLLGAVYLAEIANPKIRELLKPAIEVLSGIPSVVYGFFGLMVLVPLVQNTFGLPTGETALTGGIILAIMILPTILSISEDAISSVPVDYKEASLALGATKWRTIRSVTIPAAASGITAGIILGLGRAIGETIAVMMVTGGAPIIPTSIFSPVRTLTQTIAAEMGETVFGSTHYSALFAIGIVLFIMTLILNSAAIRLIKRKNGERR</sequence>
<dbReference type="AlphaFoldDB" id="A0A147JWU6"/>
<accession>A0A147JWU6</accession>
<comment type="subcellular location">
    <subcellularLocation>
        <location evidence="1 9">Cell membrane</location>
        <topology evidence="1 9">Multi-pass membrane protein</topology>
    </subcellularLocation>
</comment>
<evidence type="ECO:0000256" key="10">
    <source>
        <dbReference type="RuleBase" id="RU363054"/>
    </source>
</evidence>
<dbReference type="PROSITE" id="PS50928">
    <property type="entry name" value="ABC_TM1"/>
    <property type="match status" value="1"/>
</dbReference>
<dbReference type="GO" id="GO:0005315">
    <property type="term" value="F:phosphate transmembrane transporter activity"/>
    <property type="evidence" value="ECO:0007669"/>
    <property type="project" value="InterPro"/>
</dbReference>
<evidence type="ECO:0000256" key="9">
    <source>
        <dbReference type="RuleBase" id="RU363032"/>
    </source>
</evidence>
<dbReference type="SUPFAM" id="SSF161098">
    <property type="entry name" value="MetI-like"/>
    <property type="match status" value="1"/>
</dbReference>
<keyword evidence="6 9" id="KW-0812">Transmembrane</keyword>
<protein>
    <recommendedName>
        <fullName evidence="10">Phosphate transport system permease protein</fullName>
    </recommendedName>
</protein>
<keyword evidence="3 9" id="KW-0813">Transport</keyword>
<evidence type="ECO:0000256" key="7">
    <source>
        <dbReference type="ARBA" id="ARBA00022989"/>
    </source>
</evidence>
<dbReference type="EMBL" id="LQMQ01000032">
    <property type="protein sequence ID" value="KUO40911.1"/>
    <property type="molecule type" value="Genomic_DNA"/>
</dbReference>
<evidence type="ECO:0000256" key="3">
    <source>
        <dbReference type="ARBA" id="ARBA00022448"/>
    </source>
</evidence>
<feature type="transmembrane region" description="Helical" evidence="9">
    <location>
        <begin position="21"/>
        <end position="44"/>
    </location>
</feature>
<dbReference type="Proteomes" id="UP000074294">
    <property type="component" value="Unassembled WGS sequence"/>
</dbReference>
<evidence type="ECO:0000256" key="1">
    <source>
        <dbReference type="ARBA" id="ARBA00004651"/>
    </source>
</evidence>
<dbReference type="STRING" id="1776334.APZ16_05655"/>
<comment type="caution">
    <text evidence="12">The sequence shown here is derived from an EMBL/GenBank/DDBJ whole genome shotgun (WGS) entry which is preliminary data.</text>
</comment>
<evidence type="ECO:0000256" key="4">
    <source>
        <dbReference type="ARBA" id="ARBA00022475"/>
    </source>
</evidence>
<evidence type="ECO:0000256" key="5">
    <source>
        <dbReference type="ARBA" id="ARBA00022592"/>
    </source>
</evidence>
<feature type="domain" description="ABC transmembrane type-1" evidence="11">
    <location>
        <begin position="70"/>
        <end position="281"/>
    </location>
</feature>
<feature type="transmembrane region" description="Helical" evidence="9">
    <location>
        <begin position="64"/>
        <end position="92"/>
    </location>
</feature>
<dbReference type="NCBIfam" id="TIGR02138">
    <property type="entry name" value="phosphate_pstC"/>
    <property type="match status" value="1"/>
</dbReference>
<evidence type="ECO:0000256" key="8">
    <source>
        <dbReference type="ARBA" id="ARBA00023136"/>
    </source>
</evidence>
<evidence type="ECO:0000259" key="11">
    <source>
        <dbReference type="PROSITE" id="PS50928"/>
    </source>
</evidence>
<dbReference type="CDD" id="cd06261">
    <property type="entry name" value="TM_PBP2"/>
    <property type="match status" value="1"/>
</dbReference>
<evidence type="ECO:0000256" key="6">
    <source>
        <dbReference type="ARBA" id="ARBA00022692"/>
    </source>
</evidence>
<gene>
    <name evidence="12" type="ORF">APZ16_05655</name>
</gene>
<keyword evidence="8 9" id="KW-0472">Membrane</keyword>
<feature type="transmembrane region" description="Helical" evidence="9">
    <location>
        <begin position="113"/>
        <end position="134"/>
    </location>
</feature>
<evidence type="ECO:0000256" key="2">
    <source>
        <dbReference type="ARBA" id="ARBA00007069"/>
    </source>
</evidence>
<evidence type="ECO:0000313" key="13">
    <source>
        <dbReference type="Proteomes" id="UP000074294"/>
    </source>
</evidence>
<keyword evidence="5 10" id="KW-0592">Phosphate transport</keyword>
<proteinExistence type="inferred from homology"/>
<dbReference type="InterPro" id="IPR035906">
    <property type="entry name" value="MetI-like_sf"/>
</dbReference>
<dbReference type="InterPro" id="IPR011864">
    <property type="entry name" value="Phosphate_PstC"/>
</dbReference>
<keyword evidence="4 10" id="KW-1003">Cell membrane</keyword>
<evidence type="ECO:0000313" key="12">
    <source>
        <dbReference type="EMBL" id="KUO40911.1"/>
    </source>
</evidence>
<dbReference type="Gene3D" id="1.10.3720.10">
    <property type="entry name" value="MetI-like"/>
    <property type="match status" value="1"/>
</dbReference>
<feature type="transmembrane region" description="Helical" evidence="9">
    <location>
        <begin position="146"/>
        <end position="164"/>
    </location>
</feature>
<reference evidence="12 13" key="1">
    <citation type="journal article" date="2016" name="Nat. Microbiol.">
        <title>Genomic inference of the metabolism of cosmopolitan subsurface Archaea, Hadesarchaea.</title>
        <authorList>
            <person name="Baker B.J."/>
            <person name="Saw J.H."/>
            <person name="Lind A.E."/>
            <person name="Lazar C.S."/>
            <person name="Hinrichs K.-U."/>
            <person name="Teske A.P."/>
            <person name="Ettema T.J."/>
        </authorList>
    </citation>
    <scope>NUCLEOTIDE SEQUENCE [LARGE SCALE GENOMIC DNA]</scope>
</reference>
<feature type="transmembrane region" description="Helical" evidence="9">
    <location>
        <begin position="194"/>
        <end position="215"/>
    </location>
</feature>
<feature type="transmembrane region" description="Helical" evidence="9">
    <location>
        <begin position="260"/>
        <end position="285"/>
    </location>
</feature>
<organism evidence="12 13">
    <name type="scientific">Hadarchaeum yellowstonense</name>
    <dbReference type="NCBI Taxonomy" id="1776334"/>
    <lineage>
        <taxon>Archaea</taxon>
        <taxon>Methanobacteriati</taxon>
        <taxon>Candidatus Hadarchaeota</taxon>
        <taxon>Candidatus Hadarchaeia</taxon>
        <taxon>Candidatus Hadarchaeales</taxon>
        <taxon>Candidatus Hadarchaeaceae</taxon>
        <taxon>Candidatus Hadarchaeum</taxon>
    </lineage>
</organism>